<proteinExistence type="predicted"/>
<feature type="region of interest" description="Disordered" evidence="1">
    <location>
        <begin position="59"/>
        <end position="80"/>
    </location>
</feature>
<gene>
    <name evidence="2" type="ORF">ACN38_g7618</name>
</gene>
<accession>A0A0M8P6P7</accession>
<evidence type="ECO:0000256" key="1">
    <source>
        <dbReference type="SAM" id="MobiDB-lite"/>
    </source>
</evidence>
<reference evidence="2 3" key="1">
    <citation type="submission" date="2015-08" db="EMBL/GenBank/DDBJ databases">
        <title>Genome sequencing of Penicillium nordicum.</title>
        <authorList>
            <person name="Nguyen H.D."/>
            <person name="Seifert K.A."/>
        </authorList>
    </citation>
    <scope>NUCLEOTIDE SEQUENCE [LARGE SCALE GENOMIC DNA]</scope>
    <source>
        <strain evidence="2 3">DAOMC 185683</strain>
    </source>
</reference>
<dbReference type="EMBL" id="LHQQ01000130">
    <property type="protein sequence ID" value="KOS41510.1"/>
    <property type="molecule type" value="Genomic_DNA"/>
</dbReference>
<comment type="caution">
    <text evidence="2">The sequence shown here is derived from an EMBL/GenBank/DDBJ whole genome shotgun (WGS) entry which is preliminary data.</text>
</comment>
<keyword evidence="3" id="KW-1185">Reference proteome</keyword>
<evidence type="ECO:0000313" key="3">
    <source>
        <dbReference type="Proteomes" id="UP000037696"/>
    </source>
</evidence>
<name>A0A0M8P6P7_9EURO</name>
<protein>
    <submittedName>
        <fullName evidence="2">Uncharacterized protein</fullName>
    </submittedName>
</protein>
<sequence length="80" mass="9007">MVRGEPNAEIRNIAEEINQLIEGIALRDGVKYRVGSPRIAIEVRTGYMRKISGCGEFRLNAGDNEQRNAGNPRLMRYSSQ</sequence>
<organism evidence="2 3">
    <name type="scientific">Penicillium nordicum</name>
    <dbReference type="NCBI Taxonomy" id="229535"/>
    <lineage>
        <taxon>Eukaryota</taxon>
        <taxon>Fungi</taxon>
        <taxon>Dikarya</taxon>
        <taxon>Ascomycota</taxon>
        <taxon>Pezizomycotina</taxon>
        <taxon>Eurotiomycetes</taxon>
        <taxon>Eurotiomycetidae</taxon>
        <taxon>Eurotiales</taxon>
        <taxon>Aspergillaceae</taxon>
        <taxon>Penicillium</taxon>
    </lineage>
</organism>
<dbReference type="AlphaFoldDB" id="A0A0M8P6P7"/>
<dbReference type="Proteomes" id="UP000037696">
    <property type="component" value="Unassembled WGS sequence"/>
</dbReference>
<evidence type="ECO:0000313" key="2">
    <source>
        <dbReference type="EMBL" id="KOS41510.1"/>
    </source>
</evidence>